<name>A0A853JGL5_9GAMM</name>
<keyword evidence="3" id="KW-1185">Reference proteome</keyword>
<accession>A0A853JGL5</accession>
<dbReference type="Pfam" id="PF01935">
    <property type="entry name" value="DUF87"/>
    <property type="match status" value="1"/>
</dbReference>
<protein>
    <submittedName>
        <fullName evidence="2">ATP-binding protein</fullName>
    </submittedName>
</protein>
<dbReference type="EMBL" id="JACCKA010000085">
    <property type="protein sequence ID" value="NZA27729.1"/>
    <property type="molecule type" value="Genomic_DNA"/>
</dbReference>
<dbReference type="GO" id="GO:0005524">
    <property type="term" value="F:ATP binding"/>
    <property type="evidence" value="ECO:0007669"/>
    <property type="project" value="UniProtKB-KW"/>
</dbReference>
<proteinExistence type="predicted"/>
<dbReference type="Gene3D" id="3.40.50.300">
    <property type="entry name" value="P-loop containing nucleotide triphosphate hydrolases"/>
    <property type="match status" value="1"/>
</dbReference>
<organism evidence="2 3">
    <name type="scientific">Luteimonas salinisoli</name>
    <dbReference type="NCBI Taxonomy" id="2752307"/>
    <lineage>
        <taxon>Bacteria</taxon>
        <taxon>Pseudomonadati</taxon>
        <taxon>Pseudomonadota</taxon>
        <taxon>Gammaproteobacteria</taxon>
        <taxon>Lysobacterales</taxon>
        <taxon>Lysobacteraceae</taxon>
        <taxon>Luteimonas</taxon>
    </lineage>
</organism>
<sequence>MGFSNKLADYIGKSIEKTQYIAIDPIVKCNYVQKGKNFIFGRGDDDSAPSDLLYIGKILETASGSSFLGADAWLDTRFPHVLYITGTRGSGKSMDLGILIEGLSQLDQSSPVQQDITPVTTFLIDTQSQFWTLRYEPKGSDCKKQLEELKAWNLQPNALADAKIFVPRDSTKFIGDELPLTLRPRDVLHEEWCGLLGQEVYSPQGHLLAEVLEKLATTDFSLDDMIRNLREGRLSASVAESSRNVLLYRLADYARTGIFDPSGLKVEELLIPGRCNIFMLRDLRDEDKALVTAILARQLFTIMGRHHQQRRVSSFFGTSASESRIPSRVWLLVDEAHVVCPSSGDSPAREALVEYVKRGRDAGLSLVLATQQPSAVDDRVLSQVNLSFSHRLTFQSDINAAVARIPTKTLSGLRFSGTKISDFGDILRLVEAGQCFIGDHATSRTILVQMRPRITTHAGQSPL</sequence>
<dbReference type="AlphaFoldDB" id="A0A853JGL5"/>
<dbReference type="InterPro" id="IPR002789">
    <property type="entry name" value="HerA_central"/>
</dbReference>
<evidence type="ECO:0000259" key="1">
    <source>
        <dbReference type="Pfam" id="PF01935"/>
    </source>
</evidence>
<dbReference type="Proteomes" id="UP000578091">
    <property type="component" value="Unassembled WGS sequence"/>
</dbReference>
<dbReference type="RefSeq" id="WP_180679495.1">
    <property type="nucleotide sequence ID" value="NZ_JACCKA010000085.1"/>
</dbReference>
<dbReference type="SUPFAM" id="SSF52540">
    <property type="entry name" value="P-loop containing nucleoside triphosphate hydrolases"/>
    <property type="match status" value="1"/>
</dbReference>
<dbReference type="PANTHER" id="PTHR42957">
    <property type="entry name" value="HELICASE MJ1565-RELATED"/>
    <property type="match status" value="1"/>
</dbReference>
<comment type="caution">
    <text evidence="2">The sequence shown here is derived from an EMBL/GenBank/DDBJ whole genome shotgun (WGS) entry which is preliminary data.</text>
</comment>
<dbReference type="PANTHER" id="PTHR42957:SF1">
    <property type="entry name" value="HELICASE MJ1565-RELATED"/>
    <property type="match status" value="1"/>
</dbReference>
<dbReference type="CDD" id="cd01127">
    <property type="entry name" value="TrwB_TraG_TraD_VirD4"/>
    <property type="match status" value="1"/>
</dbReference>
<gene>
    <name evidence="2" type="ORF">H0E84_15215</name>
</gene>
<dbReference type="InterPro" id="IPR027417">
    <property type="entry name" value="P-loop_NTPase"/>
</dbReference>
<evidence type="ECO:0000313" key="2">
    <source>
        <dbReference type="EMBL" id="NZA27729.1"/>
    </source>
</evidence>
<dbReference type="InterPro" id="IPR008571">
    <property type="entry name" value="HerA-like"/>
</dbReference>
<keyword evidence="2" id="KW-0547">Nucleotide-binding</keyword>
<keyword evidence="2" id="KW-0067">ATP-binding</keyword>
<feature type="domain" description="Helicase HerA central" evidence="1">
    <location>
        <begin position="84"/>
        <end position="298"/>
    </location>
</feature>
<reference evidence="2 3" key="1">
    <citation type="submission" date="2020-07" db="EMBL/GenBank/DDBJ databases">
        <title>Luteimonas sp. SJ-92.</title>
        <authorList>
            <person name="Huang X.-X."/>
            <person name="Xu L."/>
            <person name="Sun J.-Q."/>
        </authorList>
    </citation>
    <scope>NUCLEOTIDE SEQUENCE [LARGE SCALE GENOMIC DNA]</scope>
    <source>
        <strain evidence="2 3">SJ-92</strain>
    </source>
</reference>
<evidence type="ECO:0000313" key="3">
    <source>
        <dbReference type="Proteomes" id="UP000578091"/>
    </source>
</evidence>